<dbReference type="InterPro" id="IPR005511">
    <property type="entry name" value="SMP-30"/>
</dbReference>
<comment type="cofactor">
    <cofactor evidence="3">
        <name>Zn(2+)</name>
        <dbReference type="ChEBI" id="CHEBI:29105"/>
    </cofactor>
    <text evidence="3">Binds 1 divalent metal cation per subunit.</text>
</comment>
<keyword evidence="6" id="KW-1185">Reference proteome</keyword>
<evidence type="ECO:0000313" key="5">
    <source>
        <dbReference type="EMBL" id="MBB5223534.1"/>
    </source>
</evidence>
<dbReference type="InterPro" id="IPR013658">
    <property type="entry name" value="SGL"/>
</dbReference>
<dbReference type="RefSeq" id="WP_184152463.1">
    <property type="nucleotide sequence ID" value="NZ_JACHFM010000003.1"/>
</dbReference>
<name>A0A840SR09_9RHOB</name>
<organism evidence="5 6">
    <name type="scientific">Amaricoccus macauensis</name>
    <dbReference type="NCBI Taxonomy" id="57001"/>
    <lineage>
        <taxon>Bacteria</taxon>
        <taxon>Pseudomonadati</taxon>
        <taxon>Pseudomonadota</taxon>
        <taxon>Alphaproteobacteria</taxon>
        <taxon>Rhodobacterales</taxon>
        <taxon>Paracoccaceae</taxon>
        <taxon>Amaricoccus</taxon>
    </lineage>
</organism>
<feature type="binding site" evidence="3">
    <location>
        <position position="233"/>
    </location>
    <ligand>
        <name>a divalent metal cation</name>
        <dbReference type="ChEBI" id="CHEBI:60240"/>
    </ligand>
</feature>
<proteinExistence type="predicted"/>
<feature type="active site" description="Proton donor/acceptor" evidence="2">
    <location>
        <position position="233"/>
    </location>
</feature>
<evidence type="ECO:0000259" key="4">
    <source>
        <dbReference type="Pfam" id="PF08450"/>
    </source>
</evidence>
<dbReference type="EMBL" id="JACHFM010000003">
    <property type="protein sequence ID" value="MBB5223534.1"/>
    <property type="molecule type" value="Genomic_DNA"/>
</dbReference>
<dbReference type="PANTHER" id="PTHR47572">
    <property type="entry name" value="LIPOPROTEIN-RELATED"/>
    <property type="match status" value="1"/>
</dbReference>
<dbReference type="AlphaFoldDB" id="A0A840SR09"/>
<dbReference type="InterPro" id="IPR011042">
    <property type="entry name" value="6-blade_b-propeller_TolB-like"/>
</dbReference>
<evidence type="ECO:0000313" key="6">
    <source>
        <dbReference type="Proteomes" id="UP000549457"/>
    </source>
</evidence>
<evidence type="ECO:0000256" key="2">
    <source>
        <dbReference type="PIRSR" id="PIRSR605511-1"/>
    </source>
</evidence>
<dbReference type="GO" id="GO:0046872">
    <property type="term" value="F:metal ion binding"/>
    <property type="evidence" value="ECO:0007669"/>
    <property type="project" value="UniProtKB-KW"/>
</dbReference>
<dbReference type="EC" id="3.1.1.17" evidence="5"/>
<dbReference type="GO" id="GO:0004341">
    <property type="term" value="F:gluconolactonase activity"/>
    <property type="evidence" value="ECO:0007669"/>
    <property type="project" value="UniProtKB-EC"/>
</dbReference>
<feature type="domain" description="SMP-30/Gluconolactonase/LRE-like region" evidence="4">
    <location>
        <begin position="32"/>
        <end position="288"/>
    </location>
</feature>
<accession>A0A840SR09</accession>
<feature type="binding site" evidence="3">
    <location>
        <position position="178"/>
    </location>
    <ligand>
        <name>a divalent metal cation</name>
        <dbReference type="ChEBI" id="CHEBI:60240"/>
    </ligand>
</feature>
<dbReference type="PANTHER" id="PTHR47572:SF4">
    <property type="entry name" value="LACTONASE DRP35"/>
    <property type="match status" value="1"/>
</dbReference>
<dbReference type="SUPFAM" id="SSF63829">
    <property type="entry name" value="Calcium-dependent phosphotriesterase"/>
    <property type="match status" value="1"/>
</dbReference>
<reference evidence="5 6" key="1">
    <citation type="submission" date="2020-08" db="EMBL/GenBank/DDBJ databases">
        <title>Genomic Encyclopedia of Type Strains, Phase IV (KMG-IV): sequencing the most valuable type-strain genomes for metagenomic binning, comparative biology and taxonomic classification.</title>
        <authorList>
            <person name="Goeker M."/>
        </authorList>
    </citation>
    <scope>NUCLEOTIDE SEQUENCE [LARGE SCALE GENOMIC DNA]</scope>
    <source>
        <strain evidence="5 6">DSM 101730</strain>
    </source>
</reference>
<gene>
    <name evidence="5" type="ORF">HNP73_003481</name>
</gene>
<sequence length="308" mass="33811">MITDWFETRDPRFAALILGNVHVEKLWTGSRWAEGPVYVPAGKYLLFSDIPNDRVMRFDETDGAVSVFETPCGYQNGHTIDPEGRVLACEHGGRRVSRREHDGSVSVVAERVNGKRLNSPNDVVVRSDGSIWFTDPAYGIDSDYEGHKSEPEADGCHVYRVGTDGVVTPVATDFVRPNGIAFSLDERQLYIADTGATHMENGPRHIRVFDVTDDGLGLANGRIFATCEVGLFDGFRLDGLGNVWASAGDGVHVYAPDGTLIGKIRIPEVVSNVEFGGAKRNRLYITATQSLYSVYVKVNGARRFGLDV</sequence>
<keyword evidence="3" id="KW-0862">Zinc</keyword>
<protein>
    <submittedName>
        <fullName evidence="5">Gluconolactonase</fullName>
        <ecNumber evidence="5">3.1.1.17</ecNumber>
    </submittedName>
</protein>
<feature type="binding site" evidence="3">
    <location>
        <position position="34"/>
    </location>
    <ligand>
        <name>a divalent metal cation</name>
        <dbReference type="ChEBI" id="CHEBI:60240"/>
    </ligand>
</feature>
<evidence type="ECO:0000256" key="1">
    <source>
        <dbReference type="ARBA" id="ARBA00022801"/>
    </source>
</evidence>
<dbReference type="Gene3D" id="2.120.10.30">
    <property type="entry name" value="TolB, C-terminal domain"/>
    <property type="match status" value="1"/>
</dbReference>
<keyword evidence="3" id="KW-0479">Metal-binding</keyword>
<comment type="caution">
    <text evidence="5">The sequence shown here is derived from an EMBL/GenBank/DDBJ whole genome shotgun (WGS) entry which is preliminary data.</text>
</comment>
<evidence type="ECO:0000256" key="3">
    <source>
        <dbReference type="PIRSR" id="PIRSR605511-2"/>
    </source>
</evidence>
<dbReference type="Proteomes" id="UP000549457">
    <property type="component" value="Unassembled WGS sequence"/>
</dbReference>
<dbReference type="Pfam" id="PF08450">
    <property type="entry name" value="SGL"/>
    <property type="match status" value="1"/>
</dbReference>
<dbReference type="PRINTS" id="PR01790">
    <property type="entry name" value="SMP30FAMILY"/>
</dbReference>
<feature type="binding site" evidence="3">
    <location>
        <position position="121"/>
    </location>
    <ligand>
        <name>substrate</name>
    </ligand>
</feature>
<dbReference type="InterPro" id="IPR051262">
    <property type="entry name" value="SMP-30/CGR1_Lactonase"/>
</dbReference>
<keyword evidence="1 5" id="KW-0378">Hydrolase</keyword>